<dbReference type="PROSITE" id="PS51851">
    <property type="entry name" value="KARI_C"/>
    <property type="match status" value="1"/>
</dbReference>
<dbReference type="InterPro" id="IPR013116">
    <property type="entry name" value="KARI_N"/>
</dbReference>
<dbReference type="Gene3D" id="6.10.240.10">
    <property type="match status" value="1"/>
</dbReference>
<comment type="pathway">
    <text evidence="2 9">Amino-acid biosynthesis; L-isoleucine biosynthesis; L-isoleucine from 2-oxobutanoate: step 2/4.</text>
</comment>
<dbReference type="EC" id="1.1.1.86" evidence="9"/>
<comment type="cofactor">
    <cofactor evidence="9">
        <name>Mg(2+)</name>
        <dbReference type="ChEBI" id="CHEBI:18420"/>
    </cofactor>
    <text evidence="9">Binds 2 magnesium ions per subunit.</text>
</comment>
<evidence type="ECO:0000256" key="3">
    <source>
        <dbReference type="ARBA" id="ARBA00010318"/>
    </source>
</evidence>
<feature type="binding site" evidence="9 10">
    <location>
        <position position="251"/>
    </location>
    <ligand>
        <name>substrate</name>
    </ligand>
</feature>
<keyword evidence="4 9" id="KW-0028">Amino-acid biosynthesis</keyword>
<dbReference type="InterPro" id="IPR008927">
    <property type="entry name" value="6-PGluconate_DH-like_C_sf"/>
</dbReference>
<dbReference type="SUPFAM" id="SSF48179">
    <property type="entry name" value="6-phosphogluconate dehydrogenase C-terminal domain-like"/>
    <property type="match status" value="1"/>
</dbReference>
<dbReference type="Proteomes" id="UP001225034">
    <property type="component" value="Unassembled WGS sequence"/>
</dbReference>
<keyword evidence="5 9" id="KW-0479">Metal-binding</keyword>
<gene>
    <name evidence="9" type="primary">ilvC</name>
    <name evidence="13" type="ORF">J2S05_002843</name>
</gene>
<dbReference type="InterPro" id="IPR000506">
    <property type="entry name" value="KARI_C"/>
</dbReference>
<sequence>MAKVYYNGDVNEAVLQGKTVAIIGYGSQGHAHALNLRESGVQVVVGLRKGKSWDKAAEDGFDVQTVRDASAQADLIMILLPDEHQPTIYKNEIEPELTKGKSLVFAHGFNIHFNQIVPPADVDVFLVAPKGPGHLVRRTFEEGAGVPGLIAVFQDATGQAKDTALAYAKQIGAARAGVLETTFKEETETDLFGEQAVLCGGTAALVKAGFETLTEAGYQPEVAYFECLHELKLIVDLMYEGGLETMRYSISDTAQWGDFQAGPRIVTDETKKAMKDILSDIQTGKFAKGWILENQANRPEYTAINEAEKNHPIEVVGRELREMMPFVKGKSKGVVGSAKN</sequence>
<evidence type="ECO:0000313" key="13">
    <source>
        <dbReference type="EMBL" id="MDQ0208034.1"/>
    </source>
</evidence>
<dbReference type="NCBIfam" id="TIGR00465">
    <property type="entry name" value="ilvC"/>
    <property type="match status" value="1"/>
</dbReference>
<evidence type="ECO:0000256" key="2">
    <source>
        <dbReference type="ARBA" id="ARBA00004885"/>
    </source>
</evidence>
<evidence type="ECO:0000313" key="14">
    <source>
        <dbReference type="Proteomes" id="UP001225034"/>
    </source>
</evidence>
<keyword evidence="6 9" id="KW-0460">Magnesium</keyword>
<dbReference type="PIRSF" id="PIRSF000116">
    <property type="entry name" value="IlvC_gammaproteo"/>
    <property type="match status" value="1"/>
</dbReference>
<dbReference type="Gene3D" id="3.40.50.720">
    <property type="entry name" value="NAD(P)-binding Rossmann-like Domain"/>
    <property type="match status" value="1"/>
</dbReference>
<feature type="binding site" evidence="9 10">
    <location>
        <position position="190"/>
    </location>
    <ligand>
        <name>Mg(2+)</name>
        <dbReference type="ChEBI" id="CHEBI:18420"/>
        <label>2</label>
    </ligand>
</feature>
<keyword evidence="8 9" id="KW-0100">Branched-chain amino acid biosynthesis</keyword>
<evidence type="ECO:0000256" key="5">
    <source>
        <dbReference type="ARBA" id="ARBA00022723"/>
    </source>
</evidence>
<dbReference type="PROSITE" id="PS51850">
    <property type="entry name" value="KARI_N"/>
    <property type="match status" value="1"/>
</dbReference>
<name>A0ABT9YM00_9BACI</name>
<dbReference type="EMBL" id="JAUSUA010000004">
    <property type="protein sequence ID" value="MDQ0208034.1"/>
    <property type="molecule type" value="Genomic_DNA"/>
</dbReference>
<dbReference type="Pfam" id="PF01450">
    <property type="entry name" value="KARI_C"/>
    <property type="match status" value="1"/>
</dbReference>
<feature type="active site" evidence="9">
    <location>
        <position position="107"/>
    </location>
</feature>
<dbReference type="InterPro" id="IPR036291">
    <property type="entry name" value="NAD(P)-bd_dom_sf"/>
</dbReference>
<evidence type="ECO:0000259" key="11">
    <source>
        <dbReference type="PROSITE" id="PS51850"/>
    </source>
</evidence>
<dbReference type="InterPro" id="IPR013023">
    <property type="entry name" value="KARI"/>
</dbReference>
<dbReference type="RefSeq" id="WP_306983786.1">
    <property type="nucleotide sequence ID" value="NZ_JAUSUA010000004.1"/>
</dbReference>
<keyword evidence="7 9" id="KW-0560">Oxidoreductase</keyword>
<comment type="caution">
    <text evidence="13">The sequence shown here is derived from an EMBL/GenBank/DDBJ whole genome shotgun (WGS) entry which is preliminary data.</text>
</comment>
<accession>A0ABT9YM00</accession>
<feature type="domain" description="KARI C-terminal knotted" evidence="12">
    <location>
        <begin position="182"/>
        <end position="327"/>
    </location>
</feature>
<keyword evidence="9" id="KW-0521">NADP</keyword>
<dbReference type="GO" id="GO:0004455">
    <property type="term" value="F:ketol-acid reductoisomerase activity"/>
    <property type="evidence" value="ECO:0007669"/>
    <property type="project" value="UniProtKB-EC"/>
</dbReference>
<evidence type="ECO:0000256" key="10">
    <source>
        <dbReference type="PROSITE-ProRule" id="PRU01198"/>
    </source>
</evidence>
<comment type="similarity">
    <text evidence="3 9 10">Belongs to the ketol-acid reductoisomerase family.</text>
</comment>
<dbReference type="Pfam" id="PF07991">
    <property type="entry name" value="KARI_N"/>
    <property type="match status" value="1"/>
</dbReference>
<comment type="catalytic activity">
    <reaction evidence="9">
        <text>(2R,3R)-2,3-dihydroxy-3-methylpentanoate + NADP(+) = (S)-2-ethyl-2-hydroxy-3-oxobutanoate + NADPH + H(+)</text>
        <dbReference type="Rhea" id="RHEA:13493"/>
        <dbReference type="ChEBI" id="CHEBI:15378"/>
        <dbReference type="ChEBI" id="CHEBI:49256"/>
        <dbReference type="ChEBI" id="CHEBI:49258"/>
        <dbReference type="ChEBI" id="CHEBI:57783"/>
        <dbReference type="ChEBI" id="CHEBI:58349"/>
        <dbReference type="EC" id="1.1.1.86"/>
    </reaction>
</comment>
<feature type="binding site" evidence="9 10">
    <location>
        <position position="194"/>
    </location>
    <ligand>
        <name>Mg(2+)</name>
        <dbReference type="ChEBI" id="CHEBI:18420"/>
        <label>1</label>
    </ligand>
</feature>
<feature type="binding site" evidence="9 10">
    <location>
        <position position="226"/>
    </location>
    <ligand>
        <name>Mg(2+)</name>
        <dbReference type="ChEBI" id="CHEBI:18420"/>
        <label>2</label>
    </ligand>
</feature>
<evidence type="ECO:0000259" key="12">
    <source>
        <dbReference type="PROSITE" id="PS51851"/>
    </source>
</evidence>
<keyword evidence="14" id="KW-1185">Reference proteome</keyword>
<feature type="binding site" evidence="9">
    <location>
        <position position="48"/>
    </location>
    <ligand>
        <name>NADP(+)</name>
        <dbReference type="ChEBI" id="CHEBI:58349"/>
    </ligand>
</feature>
<dbReference type="HAMAP" id="MF_00435">
    <property type="entry name" value="IlvC"/>
    <property type="match status" value="1"/>
</dbReference>
<proteinExistence type="inferred from homology"/>
<dbReference type="PANTHER" id="PTHR21371:SF1">
    <property type="entry name" value="KETOL-ACID REDUCTOISOMERASE, MITOCHONDRIAL"/>
    <property type="match status" value="1"/>
</dbReference>
<feature type="domain" description="KARI N-terminal Rossmann" evidence="11">
    <location>
        <begin position="2"/>
        <end position="181"/>
    </location>
</feature>
<organism evidence="13 14">
    <name type="scientific">Alkalicoccobacillus murimartini</name>
    <dbReference type="NCBI Taxonomy" id="171685"/>
    <lineage>
        <taxon>Bacteria</taxon>
        <taxon>Bacillati</taxon>
        <taxon>Bacillota</taxon>
        <taxon>Bacilli</taxon>
        <taxon>Bacillales</taxon>
        <taxon>Bacillaceae</taxon>
        <taxon>Alkalicoccobacillus</taxon>
    </lineage>
</organism>
<evidence type="ECO:0000256" key="4">
    <source>
        <dbReference type="ARBA" id="ARBA00022605"/>
    </source>
</evidence>
<dbReference type="SUPFAM" id="SSF51735">
    <property type="entry name" value="NAD(P)-binding Rossmann-fold domains"/>
    <property type="match status" value="1"/>
</dbReference>
<evidence type="ECO:0000256" key="8">
    <source>
        <dbReference type="ARBA" id="ARBA00023304"/>
    </source>
</evidence>
<comment type="pathway">
    <text evidence="1 9">Amino-acid biosynthesis; L-valine biosynthesis; L-valine from pyruvate: step 2/4.</text>
</comment>
<comment type="caution">
    <text evidence="9">Lacks conserved residue(s) required for the propagation of feature annotation.</text>
</comment>
<evidence type="ECO:0000256" key="6">
    <source>
        <dbReference type="ARBA" id="ARBA00022842"/>
    </source>
</evidence>
<comment type="function">
    <text evidence="9">Involved in the biosynthesis of branched-chain amino acids (BCAA). Catalyzes an alkyl-migration followed by a ketol-acid reduction of (S)-2-acetolactate (S2AL) to yield (R)-2,3-dihydroxy-isovalerate. In the isomerase reaction, S2AL is rearranged via a Mg-dependent methyl migration to produce 3-hydroxy-3-methyl-2-ketobutyrate (HMKB). In the reductase reaction, this 2-ketoacid undergoes a metal-dependent reduction by NADPH to yield (R)-2,3-dihydroxy-isovalerate.</text>
</comment>
<protein>
    <recommendedName>
        <fullName evidence="9">Ketol-acid reductoisomerase (NADP(+))</fullName>
        <shortName evidence="9">KARI</shortName>
        <ecNumber evidence="9">1.1.1.86</ecNumber>
    </recommendedName>
    <alternativeName>
        <fullName evidence="9">Acetohydroxy-acid isomeroreductase</fullName>
        <shortName evidence="9">AHIR</shortName>
    </alternativeName>
    <alternativeName>
        <fullName evidence="9">Alpha-keto-beta-hydroxylacyl reductoisomerase</fullName>
    </alternativeName>
</protein>
<feature type="binding site" evidence="9">
    <location>
        <position position="52"/>
    </location>
    <ligand>
        <name>NADP(+)</name>
        <dbReference type="ChEBI" id="CHEBI:58349"/>
    </ligand>
</feature>
<evidence type="ECO:0000256" key="7">
    <source>
        <dbReference type="ARBA" id="ARBA00023002"/>
    </source>
</evidence>
<comment type="catalytic activity">
    <reaction evidence="9">
        <text>(2R)-2,3-dihydroxy-3-methylbutanoate + NADP(+) = (2S)-2-acetolactate + NADPH + H(+)</text>
        <dbReference type="Rhea" id="RHEA:22068"/>
        <dbReference type="ChEBI" id="CHEBI:15378"/>
        <dbReference type="ChEBI" id="CHEBI:49072"/>
        <dbReference type="ChEBI" id="CHEBI:57783"/>
        <dbReference type="ChEBI" id="CHEBI:58349"/>
        <dbReference type="ChEBI" id="CHEBI:58476"/>
        <dbReference type="EC" id="1.1.1.86"/>
    </reaction>
</comment>
<feature type="binding site" evidence="9 10">
    <location>
        <position position="230"/>
    </location>
    <ligand>
        <name>Mg(2+)</name>
        <dbReference type="ChEBI" id="CHEBI:18420"/>
        <label>2</label>
    </ligand>
</feature>
<feature type="binding site" evidence="9">
    <location>
        <position position="133"/>
    </location>
    <ligand>
        <name>NADP(+)</name>
        <dbReference type="ChEBI" id="CHEBI:58349"/>
    </ligand>
</feature>
<evidence type="ECO:0000256" key="1">
    <source>
        <dbReference type="ARBA" id="ARBA00004864"/>
    </source>
</evidence>
<dbReference type="PANTHER" id="PTHR21371">
    <property type="entry name" value="KETOL-ACID REDUCTOISOMERASE, MITOCHONDRIAL"/>
    <property type="match status" value="1"/>
</dbReference>
<dbReference type="NCBIfam" id="NF004017">
    <property type="entry name" value="PRK05479.1"/>
    <property type="match status" value="1"/>
</dbReference>
<dbReference type="InterPro" id="IPR014359">
    <property type="entry name" value="KARI_prok"/>
</dbReference>
<dbReference type="NCBIfam" id="NF009940">
    <property type="entry name" value="PRK13403.1"/>
    <property type="match status" value="1"/>
</dbReference>
<feature type="binding site" evidence="9 10">
    <location>
        <position position="190"/>
    </location>
    <ligand>
        <name>Mg(2+)</name>
        <dbReference type="ChEBI" id="CHEBI:18420"/>
        <label>1</label>
    </ligand>
</feature>
<evidence type="ECO:0000256" key="9">
    <source>
        <dbReference type="HAMAP-Rule" id="MF_00435"/>
    </source>
</evidence>
<reference evidence="13 14" key="1">
    <citation type="submission" date="2023-07" db="EMBL/GenBank/DDBJ databases">
        <title>Genomic Encyclopedia of Type Strains, Phase IV (KMG-IV): sequencing the most valuable type-strain genomes for metagenomic binning, comparative biology and taxonomic classification.</title>
        <authorList>
            <person name="Goeker M."/>
        </authorList>
    </citation>
    <scope>NUCLEOTIDE SEQUENCE [LARGE SCALE GENOMIC DNA]</scope>
    <source>
        <strain evidence="13 14">DSM 19154</strain>
    </source>
</reference>
<feature type="binding site" evidence="9">
    <location>
        <begin position="25"/>
        <end position="28"/>
    </location>
    <ligand>
        <name>NADP(+)</name>
        <dbReference type="ChEBI" id="CHEBI:58349"/>
    </ligand>
</feature>